<evidence type="ECO:0000256" key="1">
    <source>
        <dbReference type="ARBA" id="ARBA00000085"/>
    </source>
</evidence>
<dbReference type="InterPro" id="IPR050428">
    <property type="entry name" value="TCS_sensor_his_kinase"/>
</dbReference>
<accession>A0A0B3RQE1</accession>
<evidence type="ECO:0000256" key="6">
    <source>
        <dbReference type="ARBA" id="ARBA00022692"/>
    </source>
</evidence>
<dbReference type="InterPro" id="IPR003661">
    <property type="entry name" value="HisK_dim/P_dom"/>
</dbReference>
<gene>
    <name evidence="10" type="ORF">OA50_01874</name>
</gene>
<dbReference type="SMART" id="SM00388">
    <property type="entry name" value="HisKA"/>
    <property type="match status" value="1"/>
</dbReference>
<dbReference type="PANTHER" id="PTHR45436:SF1">
    <property type="entry name" value="SENSOR PROTEIN QSEC"/>
    <property type="match status" value="1"/>
</dbReference>
<evidence type="ECO:0000256" key="2">
    <source>
        <dbReference type="ARBA" id="ARBA00004370"/>
    </source>
</evidence>
<accession>A0A225Q4N1</accession>
<dbReference type="SMART" id="SM00387">
    <property type="entry name" value="HATPase_c"/>
    <property type="match status" value="1"/>
</dbReference>
<dbReference type="SUPFAM" id="SSF55874">
    <property type="entry name" value="ATPase domain of HSP90 chaperone/DNA topoisomerase II/histidine kinase"/>
    <property type="match status" value="1"/>
</dbReference>
<dbReference type="GO" id="GO:0000155">
    <property type="term" value="F:phosphorelay sensor kinase activity"/>
    <property type="evidence" value="ECO:0007669"/>
    <property type="project" value="InterPro"/>
</dbReference>
<evidence type="ECO:0000256" key="8">
    <source>
        <dbReference type="ARBA" id="ARBA00022989"/>
    </source>
</evidence>
<dbReference type="EMBL" id="JSUQ01000007">
    <property type="protein sequence ID" value="KHQ53345.1"/>
    <property type="molecule type" value="Genomic_DNA"/>
</dbReference>
<dbReference type="GO" id="GO:0005886">
    <property type="term" value="C:plasma membrane"/>
    <property type="evidence" value="ECO:0007669"/>
    <property type="project" value="TreeGrafter"/>
</dbReference>
<evidence type="ECO:0000256" key="5">
    <source>
        <dbReference type="ARBA" id="ARBA00022679"/>
    </source>
</evidence>
<dbReference type="InterPro" id="IPR013727">
    <property type="entry name" value="2CSK_N"/>
</dbReference>
<dbReference type="InterPro" id="IPR036097">
    <property type="entry name" value="HisK_dim/P_sf"/>
</dbReference>
<dbReference type="Gene3D" id="1.10.287.130">
    <property type="match status" value="1"/>
</dbReference>
<dbReference type="CDD" id="cd00082">
    <property type="entry name" value="HisKA"/>
    <property type="match status" value="1"/>
</dbReference>
<evidence type="ECO:0000256" key="4">
    <source>
        <dbReference type="ARBA" id="ARBA00022553"/>
    </source>
</evidence>
<dbReference type="PROSITE" id="PS50109">
    <property type="entry name" value="HIS_KIN"/>
    <property type="match status" value="1"/>
</dbReference>
<comment type="subcellular location">
    <subcellularLocation>
        <location evidence="2">Membrane</location>
    </subcellularLocation>
</comment>
<dbReference type="STRING" id="561184.SAMN05216376_12222"/>
<evidence type="ECO:0000256" key="3">
    <source>
        <dbReference type="ARBA" id="ARBA00012438"/>
    </source>
</evidence>
<dbReference type="CDD" id="cd00075">
    <property type="entry name" value="HATPase"/>
    <property type="match status" value="1"/>
</dbReference>
<keyword evidence="6" id="KW-0812">Transmembrane</keyword>
<dbReference type="PATRIC" id="fig|1515334.3.peg.1885"/>
<dbReference type="PRINTS" id="PR00344">
    <property type="entry name" value="BCTRLSENSOR"/>
</dbReference>
<comment type="catalytic activity">
    <reaction evidence="1">
        <text>ATP + protein L-histidine = ADP + protein N-phospho-L-histidine.</text>
        <dbReference type="EC" id="2.7.13.3"/>
    </reaction>
</comment>
<evidence type="ECO:0000256" key="7">
    <source>
        <dbReference type="ARBA" id="ARBA00022777"/>
    </source>
</evidence>
<dbReference type="Gene3D" id="3.30.565.10">
    <property type="entry name" value="Histidine kinase-like ATPase, C-terminal domain"/>
    <property type="match status" value="1"/>
</dbReference>
<dbReference type="RefSeq" id="WP_043140190.1">
    <property type="nucleotide sequence ID" value="NZ_BMGQ01000021.1"/>
</dbReference>
<dbReference type="InterPro" id="IPR005467">
    <property type="entry name" value="His_kinase_dom"/>
</dbReference>
<dbReference type="SUPFAM" id="SSF47384">
    <property type="entry name" value="Homodimeric domain of signal transducing histidine kinase"/>
    <property type="match status" value="1"/>
</dbReference>
<keyword evidence="11" id="KW-1185">Reference proteome</keyword>
<evidence type="ECO:0000256" key="9">
    <source>
        <dbReference type="ARBA" id="ARBA00023136"/>
    </source>
</evidence>
<keyword evidence="8" id="KW-1133">Transmembrane helix</keyword>
<dbReference type="Pfam" id="PF08521">
    <property type="entry name" value="2CSK_N"/>
    <property type="match status" value="1"/>
</dbReference>
<proteinExistence type="predicted"/>
<dbReference type="Pfam" id="PF00512">
    <property type="entry name" value="HisKA"/>
    <property type="match status" value="1"/>
</dbReference>
<dbReference type="Pfam" id="PF02518">
    <property type="entry name" value="HATPase_c"/>
    <property type="match status" value="1"/>
</dbReference>
<dbReference type="PANTHER" id="PTHR45436">
    <property type="entry name" value="SENSOR HISTIDINE KINASE YKOH"/>
    <property type="match status" value="1"/>
</dbReference>
<dbReference type="Proteomes" id="UP000030960">
    <property type="component" value="Unassembled WGS sequence"/>
</dbReference>
<dbReference type="GeneID" id="66503895"/>
<reference evidence="10 11" key="1">
    <citation type="submission" date="2014-10" db="EMBL/GenBank/DDBJ databases">
        <title>Genome sequence of Ponticoccus sp. strain UMTAT08 isolated from clonal culture of toxic dinoflagellate Alexandrium tamiyavanichii.</title>
        <authorList>
            <person name="Gan H.Y."/>
            <person name="Muhd D.-D."/>
            <person name="Mohd Noor M.E."/>
            <person name="Yeong Y.S."/>
            <person name="Usup G."/>
        </authorList>
    </citation>
    <scope>NUCLEOTIDE SEQUENCE [LARGE SCALE GENOMIC DNA]</scope>
    <source>
        <strain evidence="10 11">UMTAT08</strain>
    </source>
</reference>
<sequence>MRRSLRLRLLLIILTPLVVLGIVVGTWRVEAARRTAAEFFDRNLMFTALAVSRDVALLDGDAISPDTEKLLGETAGGPVRYHVYAPDGVLVVGYAVPPIPVTRRLPQDVAFLYTDALYKGTPVRVLRLKTEATIGAISGTFTTTVWQSMEARNRFALQLALRAATVIASLILAVALLVWFGVRHGLKPLTDLEEAISRRSPEDLSPIRRAVPVETQGLVGRLNTLFTQFGATMEAQSNFISDAAHQLRNPIAGLQALSAAILTAPTLEAAHERAADMAKAADGAGQLANRLLTLERARAESGTSGFERLDLQEIASTTAADFAPRARARGLRFDTDLPPGPVPMLGDRVMLGEALANLLDNTLVHGGEGLSRVTLTLRADPDITLSVRDDGRGVTARDVPKILSRFGQARSGPGSGLGLSIAEAVALRHGGTLTVEPSDEGFGVVLTLPRLA</sequence>
<evidence type="ECO:0000313" key="10">
    <source>
        <dbReference type="EMBL" id="KHQ53345.1"/>
    </source>
</evidence>
<dbReference type="InterPro" id="IPR036890">
    <property type="entry name" value="HATPase_C_sf"/>
</dbReference>
<accession>A0A225PCY4</accession>
<dbReference type="InterPro" id="IPR004358">
    <property type="entry name" value="Sig_transdc_His_kin-like_C"/>
</dbReference>
<name>A0A0B3RQE1_9RHOB</name>
<evidence type="ECO:0000313" key="11">
    <source>
        <dbReference type="Proteomes" id="UP000030960"/>
    </source>
</evidence>
<keyword evidence="7" id="KW-0418">Kinase</keyword>
<keyword evidence="4" id="KW-0597">Phosphoprotein</keyword>
<protein>
    <recommendedName>
        <fullName evidence="3">histidine kinase</fullName>
        <ecNumber evidence="3">2.7.13.3</ecNumber>
    </recommendedName>
</protein>
<keyword evidence="9" id="KW-0472">Membrane</keyword>
<dbReference type="OrthoDB" id="913606at2"/>
<dbReference type="AlphaFoldDB" id="A0A0B3RQE1"/>
<dbReference type="EC" id="2.7.13.3" evidence="3"/>
<keyword evidence="5" id="KW-0808">Transferase</keyword>
<dbReference type="InterPro" id="IPR003594">
    <property type="entry name" value="HATPase_dom"/>
</dbReference>
<comment type="caution">
    <text evidence="10">The sequence shown here is derived from an EMBL/GenBank/DDBJ whole genome shotgun (WGS) entry which is preliminary data.</text>
</comment>
<organism evidence="10 11">
    <name type="scientific">Mameliella alba</name>
    <dbReference type="NCBI Taxonomy" id="561184"/>
    <lineage>
        <taxon>Bacteria</taxon>
        <taxon>Pseudomonadati</taxon>
        <taxon>Pseudomonadota</taxon>
        <taxon>Alphaproteobacteria</taxon>
        <taxon>Rhodobacterales</taxon>
        <taxon>Roseobacteraceae</taxon>
        <taxon>Mameliella</taxon>
    </lineage>
</organism>